<reference evidence="1 2" key="2">
    <citation type="journal article" date="2016" name="FEMS Yeast Res.">
        <title>Curation of the genome annotation of Pichia pastoris (Komagataella phaffii) CBS7435 from gene level to protein function.</title>
        <authorList>
            <person name="Valli M."/>
            <person name="Tatto N.E."/>
            <person name="Peymann A."/>
            <person name="Gruber C."/>
            <person name="Landes N."/>
            <person name="Ekker H."/>
            <person name="Thallinger G.G."/>
            <person name="Mattanovich D."/>
            <person name="Gasser B."/>
            <person name="Graf A.B."/>
        </authorList>
    </citation>
    <scope>GENOME REANNOTATION</scope>
    <source>
        <strain evidence="1 2">ATCC 76273 / CBS 7435 / CECT 11047 / NRRL Y-11430 / Wegner 21-1</strain>
    </source>
</reference>
<keyword evidence="2" id="KW-1185">Reference proteome</keyword>
<dbReference type="EMBL" id="FR839631">
    <property type="protein sequence ID" value="SCV12393.1"/>
    <property type="molecule type" value="Genomic_DNA"/>
</dbReference>
<dbReference type="AlphaFoldDB" id="A0A1G4KQX4"/>
<name>A0A1G4KQX4_KOMPC</name>
<protein>
    <submittedName>
        <fullName evidence="1">Uncharacterized protein</fullName>
    </submittedName>
</protein>
<proteinExistence type="predicted"/>
<sequence length="35" mass="4056">MLNAMNRINLGSLQDEWRDLLESNSKLQLPTFVHA</sequence>
<evidence type="ECO:0000313" key="2">
    <source>
        <dbReference type="Proteomes" id="UP000006853"/>
    </source>
</evidence>
<evidence type="ECO:0000313" key="1">
    <source>
        <dbReference type="EMBL" id="SCV12393.1"/>
    </source>
</evidence>
<organism evidence="1 2">
    <name type="scientific">Komagataella phaffii (strain ATCC 76273 / CBS 7435 / CECT 11047 / NRRL Y-11430 / Wegner 21-1)</name>
    <name type="common">Yeast</name>
    <name type="synonym">Pichia pastoris</name>
    <dbReference type="NCBI Taxonomy" id="981350"/>
    <lineage>
        <taxon>Eukaryota</taxon>
        <taxon>Fungi</taxon>
        <taxon>Dikarya</taxon>
        <taxon>Ascomycota</taxon>
        <taxon>Saccharomycotina</taxon>
        <taxon>Pichiomycetes</taxon>
        <taxon>Pichiales</taxon>
        <taxon>Pichiaceae</taxon>
        <taxon>Komagataella</taxon>
    </lineage>
</organism>
<dbReference type="Proteomes" id="UP000006853">
    <property type="component" value="Chromosome 4"/>
</dbReference>
<accession>A0A1G4KQX4</accession>
<reference evidence="1 2" key="1">
    <citation type="journal article" date="2011" name="J. Biotechnol.">
        <title>High-quality genome sequence of Pichia pastoris CBS7435.</title>
        <authorList>
            <person name="Kuberl A."/>
            <person name="Schneider J."/>
            <person name="Thallinger G.G."/>
            <person name="Anderl I."/>
            <person name="Wibberg D."/>
            <person name="Hajek T."/>
            <person name="Jaenicke S."/>
            <person name="Brinkrolf K."/>
            <person name="Goesmann A."/>
            <person name="Szczepanowski R."/>
            <person name="Puhler A."/>
            <person name="Schwab H."/>
            <person name="Glieder A."/>
            <person name="Pichler H."/>
        </authorList>
    </citation>
    <scope>NUCLEOTIDE SEQUENCE [LARGE SCALE GENOMIC DNA]</scope>
    <source>
        <strain evidence="2">ATCC 76273 / CBS 7435 / CECT 11047 / NRRL Y-11430 / Wegner 21-1</strain>
    </source>
</reference>
<gene>
    <name evidence="1" type="ordered locus">PP7435_Chr4-1598</name>
</gene>